<evidence type="ECO:0000313" key="2">
    <source>
        <dbReference type="EnsemblMetazoa" id="CLYHEMP024257.2"/>
    </source>
</evidence>
<evidence type="ECO:0000256" key="1">
    <source>
        <dbReference type="SAM" id="MobiDB-lite"/>
    </source>
</evidence>
<protein>
    <submittedName>
        <fullName evidence="2">Uncharacterized protein</fullName>
    </submittedName>
</protein>
<organism evidence="2 3">
    <name type="scientific">Clytia hemisphaerica</name>
    <dbReference type="NCBI Taxonomy" id="252671"/>
    <lineage>
        <taxon>Eukaryota</taxon>
        <taxon>Metazoa</taxon>
        <taxon>Cnidaria</taxon>
        <taxon>Hydrozoa</taxon>
        <taxon>Hydroidolina</taxon>
        <taxon>Leptothecata</taxon>
        <taxon>Obeliida</taxon>
        <taxon>Clytiidae</taxon>
        <taxon>Clytia</taxon>
    </lineage>
</organism>
<evidence type="ECO:0000313" key="3">
    <source>
        <dbReference type="Proteomes" id="UP000594262"/>
    </source>
</evidence>
<proteinExistence type="predicted"/>
<name>A0A7M5XK44_9CNID</name>
<keyword evidence="3" id="KW-1185">Reference proteome</keyword>
<reference evidence="2" key="1">
    <citation type="submission" date="2021-01" db="UniProtKB">
        <authorList>
            <consortium name="EnsemblMetazoa"/>
        </authorList>
    </citation>
    <scope>IDENTIFICATION</scope>
</reference>
<accession>A0A7M5XK44</accession>
<feature type="region of interest" description="Disordered" evidence="1">
    <location>
        <begin position="1"/>
        <end position="36"/>
    </location>
</feature>
<feature type="compositionally biased region" description="Basic and acidic residues" evidence="1">
    <location>
        <begin position="17"/>
        <end position="30"/>
    </location>
</feature>
<dbReference type="Proteomes" id="UP000594262">
    <property type="component" value="Unplaced"/>
</dbReference>
<dbReference type="EnsemblMetazoa" id="CLYHEMT024257.2">
    <property type="protein sequence ID" value="CLYHEMP024257.2"/>
    <property type="gene ID" value="CLYHEMG024257"/>
</dbReference>
<dbReference type="AlphaFoldDB" id="A0A7M5XK44"/>
<dbReference type="OrthoDB" id="10669039at2759"/>
<sequence length="304" mass="34524">MLGLGRYSQHKKLNTQPDKEDFSEDEHCGSDDDDDLSTFRIPQENDAFQVTFLSEETLSAVEGKDYQDIVKDVTKQRFLTMNALSQSKRLCLSINEIGLTVTPNSGKPTNDSLNETFETPELVFISSSTQYKKVLTLICRKCNEQTNATLYVFVCQNEKDPRKILDLCAKRISKGETVLDIKRQGDPDSLRFIYNAENSRPGKLNIKEDRFENQNTTKDVFSPSSNFDLDDEFSQLALKRNERLPEHMQDKTVESALLIQSSDFTPNKSHTRTNSSNMANNSGNNFFVSNFFSSPYSRVSSGLK</sequence>